<organism evidence="2 3">
    <name type="scientific">Lelliottia nimipressuralis</name>
    <dbReference type="NCBI Taxonomy" id="69220"/>
    <lineage>
        <taxon>Bacteria</taxon>
        <taxon>Pseudomonadati</taxon>
        <taxon>Pseudomonadota</taxon>
        <taxon>Gammaproteobacteria</taxon>
        <taxon>Enterobacterales</taxon>
        <taxon>Enterobacteriaceae</taxon>
        <taxon>Lelliottia</taxon>
    </lineage>
</organism>
<dbReference type="SUPFAM" id="SSF160719">
    <property type="entry name" value="gpW/gp25-like"/>
    <property type="match status" value="1"/>
</dbReference>
<protein>
    <submittedName>
        <fullName evidence="2">Type VI secretion system baseplate subunit TssE</fullName>
    </submittedName>
</protein>
<evidence type="ECO:0000313" key="2">
    <source>
        <dbReference type="EMBL" id="TYT35823.1"/>
    </source>
</evidence>
<name>A0ABY3P7V5_9ENTR</name>
<accession>A0ABY3P7V5</accession>
<comment type="caution">
    <text evidence="2">The sequence shown here is derived from an EMBL/GenBank/DDBJ whole genome shotgun (WGS) entry which is preliminary data.</text>
</comment>
<dbReference type="NCBIfam" id="TIGR03357">
    <property type="entry name" value="VI_zyme"/>
    <property type="match status" value="1"/>
</dbReference>
<dbReference type="InterPro" id="IPR007048">
    <property type="entry name" value="IraD/Gp25-like"/>
</dbReference>
<gene>
    <name evidence="2" type="primary">tssE</name>
    <name evidence="2" type="ORF">FZO59_01695</name>
</gene>
<dbReference type="PANTHER" id="PTHR38595:SF2">
    <property type="entry name" value="TYPE VI SECRETION SYSTEM BASEPLATE SUBUNIT TSSE"/>
    <property type="match status" value="1"/>
</dbReference>
<sequence>MIMERESGGSLFERIREAANPPLRLRPKASLLNSVRDTLRNVLNTRSGSCYGSPDLGIDDFNSQSPDSLNIRDWMVKAIRESILGYEPRISDVVVAAIAEDACLPLELRFHIVATIDFSSSQDVLEFDILLDNHRHWKVE</sequence>
<dbReference type="EMBL" id="VTFR01000001">
    <property type="protein sequence ID" value="TYT35823.1"/>
    <property type="molecule type" value="Genomic_DNA"/>
</dbReference>
<dbReference type="Gene3D" id="3.10.450.40">
    <property type="match status" value="1"/>
</dbReference>
<proteinExistence type="predicted"/>
<feature type="domain" description="IraD/Gp25-like" evidence="1">
    <location>
        <begin position="30"/>
        <end position="117"/>
    </location>
</feature>
<keyword evidence="3" id="KW-1185">Reference proteome</keyword>
<dbReference type="InterPro" id="IPR017737">
    <property type="entry name" value="TssE1-like"/>
</dbReference>
<dbReference type="InterPro" id="IPR053176">
    <property type="entry name" value="T6SS_TssE1-like"/>
</dbReference>
<dbReference type="PANTHER" id="PTHR38595">
    <property type="entry name" value="CYTOPLASMIC PROTEIN-RELATED"/>
    <property type="match status" value="1"/>
</dbReference>
<dbReference type="Proteomes" id="UP000323910">
    <property type="component" value="Unassembled WGS sequence"/>
</dbReference>
<reference evidence="2 3" key="1">
    <citation type="submission" date="2019-08" db="EMBL/GenBank/DDBJ databases">
        <title>The draft genome of Lelliottia nimipressuralis strain CICC 24156.</title>
        <authorList>
            <person name="Wu W."/>
            <person name="Feng Y."/>
            <person name="Zong Z."/>
        </authorList>
    </citation>
    <scope>NUCLEOTIDE SEQUENCE [LARGE SCALE GENOMIC DNA]</scope>
    <source>
        <strain evidence="2 3">CICC 24156</strain>
    </source>
</reference>
<dbReference type="Pfam" id="PF04965">
    <property type="entry name" value="GPW_gp25"/>
    <property type="match status" value="1"/>
</dbReference>
<evidence type="ECO:0000313" key="3">
    <source>
        <dbReference type="Proteomes" id="UP000323910"/>
    </source>
</evidence>
<evidence type="ECO:0000259" key="1">
    <source>
        <dbReference type="Pfam" id="PF04965"/>
    </source>
</evidence>